<dbReference type="OrthoDB" id="9786026at2"/>
<dbReference type="InterPro" id="IPR045540">
    <property type="entry name" value="YegS/DAGK_C"/>
</dbReference>
<protein>
    <submittedName>
        <fullName evidence="6">Lipid kinase, YegS/Rv2252/BmrU family</fullName>
    </submittedName>
</protein>
<name>A0A1M6C326_9FLAO</name>
<gene>
    <name evidence="6" type="ORF">SAMN04488096_102341</name>
</gene>
<dbReference type="SMART" id="SM00046">
    <property type="entry name" value="DAGKc"/>
    <property type="match status" value="1"/>
</dbReference>
<accession>A0A1M6C326</accession>
<evidence type="ECO:0000313" key="6">
    <source>
        <dbReference type="EMBL" id="SHI55416.1"/>
    </source>
</evidence>
<dbReference type="GO" id="GO:0016301">
    <property type="term" value="F:kinase activity"/>
    <property type="evidence" value="ECO:0007669"/>
    <property type="project" value="UniProtKB-KW"/>
</dbReference>
<evidence type="ECO:0000256" key="1">
    <source>
        <dbReference type="ARBA" id="ARBA00022679"/>
    </source>
</evidence>
<reference evidence="6 7" key="1">
    <citation type="submission" date="2016-11" db="EMBL/GenBank/DDBJ databases">
        <authorList>
            <person name="Jaros S."/>
            <person name="Januszkiewicz K."/>
            <person name="Wedrychowicz H."/>
        </authorList>
    </citation>
    <scope>NUCLEOTIDE SEQUENCE [LARGE SCALE GENOMIC DNA]</scope>
    <source>
        <strain evidence="6 7">DSM 21425</strain>
    </source>
</reference>
<keyword evidence="3 6" id="KW-0418">Kinase</keyword>
<dbReference type="STRING" id="579105.SAMN04488096_102341"/>
<evidence type="ECO:0000259" key="5">
    <source>
        <dbReference type="PROSITE" id="PS50146"/>
    </source>
</evidence>
<keyword evidence="1" id="KW-0808">Transferase</keyword>
<keyword evidence="4" id="KW-0067">ATP-binding</keyword>
<feature type="domain" description="DAGKc" evidence="5">
    <location>
        <begin position="1"/>
        <end position="127"/>
    </location>
</feature>
<dbReference type="InterPro" id="IPR050187">
    <property type="entry name" value="Lipid_Phosphate_FormReg"/>
</dbReference>
<dbReference type="Proteomes" id="UP000184225">
    <property type="component" value="Unassembled WGS sequence"/>
</dbReference>
<dbReference type="GO" id="GO:0008654">
    <property type="term" value="P:phospholipid biosynthetic process"/>
    <property type="evidence" value="ECO:0007669"/>
    <property type="project" value="InterPro"/>
</dbReference>
<evidence type="ECO:0000313" key="7">
    <source>
        <dbReference type="Proteomes" id="UP000184225"/>
    </source>
</evidence>
<dbReference type="SUPFAM" id="SSF111331">
    <property type="entry name" value="NAD kinase/diacylglycerol kinase-like"/>
    <property type="match status" value="1"/>
</dbReference>
<evidence type="ECO:0000256" key="2">
    <source>
        <dbReference type="ARBA" id="ARBA00022741"/>
    </source>
</evidence>
<keyword evidence="7" id="KW-1185">Reference proteome</keyword>
<dbReference type="GO" id="GO:0005524">
    <property type="term" value="F:ATP binding"/>
    <property type="evidence" value="ECO:0007669"/>
    <property type="project" value="UniProtKB-KW"/>
</dbReference>
<dbReference type="PANTHER" id="PTHR12358:SF54">
    <property type="entry name" value="SPHINGOSINE KINASE RELATED PROTEIN"/>
    <property type="match status" value="1"/>
</dbReference>
<dbReference type="Pfam" id="PF00781">
    <property type="entry name" value="DAGK_cat"/>
    <property type="match status" value="1"/>
</dbReference>
<dbReference type="Gene3D" id="2.60.200.40">
    <property type="match status" value="1"/>
</dbReference>
<dbReference type="Pfam" id="PF19279">
    <property type="entry name" value="YegS_C"/>
    <property type="match status" value="1"/>
</dbReference>
<keyword evidence="2" id="KW-0547">Nucleotide-binding</keyword>
<dbReference type="EMBL" id="FQYY01000002">
    <property type="protein sequence ID" value="SHI55416.1"/>
    <property type="molecule type" value="Genomic_DNA"/>
</dbReference>
<dbReference type="InterPro" id="IPR005218">
    <property type="entry name" value="Diacylglycerol/lipid_kinase"/>
</dbReference>
<dbReference type="RefSeq" id="WP_073148656.1">
    <property type="nucleotide sequence ID" value="NZ_FQYY01000002.1"/>
</dbReference>
<sequence length="291" mass="32231">MNFLFIINPISGNEDKTHLLKMVKNKLNREHQLSIYKTTGKDDLHKIKDKLLNQKFDRVLVAGGDGTIKMIAEAMGENQLPIGIIPAGSANGLASDLDIPDNAKDFVPIAMFGETKKIDAIQINDQLGLHISDFGLNAELIKEFESSFLRGKLGYAINSITTLFQSKGPYEFEIITPTETLHKKGIMLALANSKKFGTGAVINPNGKIDDGIFEILIFKKLDVLEILKTLDIDKQLSSDFVECIPVKKVTIKTKIPVDFQIDGEYCKSLKEVNAHILPKKLKIAIGKQPLT</sequence>
<dbReference type="PROSITE" id="PS50146">
    <property type="entry name" value="DAGK"/>
    <property type="match status" value="1"/>
</dbReference>
<evidence type="ECO:0000256" key="4">
    <source>
        <dbReference type="ARBA" id="ARBA00022840"/>
    </source>
</evidence>
<evidence type="ECO:0000256" key="3">
    <source>
        <dbReference type="ARBA" id="ARBA00022777"/>
    </source>
</evidence>
<dbReference type="InterPro" id="IPR017438">
    <property type="entry name" value="ATP-NAD_kinase_N"/>
</dbReference>
<dbReference type="InterPro" id="IPR001206">
    <property type="entry name" value="Diacylglycerol_kinase_cat_dom"/>
</dbReference>
<dbReference type="AlphaFoldDB" id="A0A1M6C326"/>
<dbReference type="InterPro" id="IPR016064">
    <property type="entry name" value="NAD/diacylglycerol_kinase_sf"/>
</dbReference>
<proteinExistence type="predicted"/>
<dbReference type="PANTHER" id="PTHR12358">
    <property type="entry name" value="SPHINGOSINE KINASE"/>
    <property type="match status" value="1"/>
</dbReference>
<organism evidence="6 7">
    <name type="scientific">Mesonia phycicola</name>
    <dbReference type="NCBI Taxonomy" id="579105"/>
    <lineage>
        <taxon>Bacteria</taxon>
        <taxon>Pseudomonadati</taxon>
        <taxon>Bacteroidota</taxon>
        <taxon>Flavobacteriia</taxon>
        <taxon>Flavobacteriales</taxon>
        <taxon>Flavobacteriaceae</taxon>
        <taxon>Mesonia</taxon>
    </lineage>
</organism>
<dbReference type="Gene3D" id="3.40.50.10330">
    <property type="entry name" value="Probable inorganic polyphosphate/atp-NAD kinase, domain 1"/>
    <property type="match status" value="1"/>
</dbReference>
<dbReference type="NCBIfam" id="TIGR00147">
    <property type="entry name" value="YegS/Rv2252/BmrU family lipid kinase"/>
    <property type="match status" value="1"/>
</dbReference>